<dbReference type="Pfam" id="PF06056">
    <property type="entry name" value="Terminase_5"/>
    <property type="match status" value="1"/>
</dbReference>
<organism evidence="2 3">
    <name type="scientific">Pseudopedobacter saltans</name>
    <dbReference type="NCBI Taxonomy" id="151895"/>
    <lineage>
        <taxon>Bacteria</taxon>
        <taxon>Pseudomonadati</taxon>
        <taxon>Bacteroidota</taxon>
        <taxon>Sphingobacteriia</taxon>
        <taxon>Sphingobacteriales</taxon>
        <taxon>Sphingobacteriaceae</taxon>
        <taxon>Pseudopedobacter</taxon>
    </lineage>
</organism>
<dbReference type="SUPFAM" id="SSF46689">
    <property type="entry name" value="Homeodomain-like"/>
    <property type="match status" value="1"/>
</dbReference>
<dbReference type="AlphaFoldDB" id="A0A2W5GNP7"/>
<dbReference type="Proteomes" id="UP000249645">
    <property type="component" value="Unassembled WGS sequence"/>
</dbReference>
<dbReference type="InterPro" id="IPR010332">
    <property type="entry name" value="ATPase_terminase-su_N"/>
</dbReference>
<evidence type="ECO:0000313" key="3">
    <source>
        <dbReference type="Proteomes" id="UP000249645"/>
    </source>
</evidence>
<accession>A0A2W5GNP7</accession>
<dbReference type="InterPro" id="IPR009057">
    <property type="entry name" value="Homeodomain-like_sf"/>
</dbReference>
<name>A0A2W5GNP7_9SPHI</name>
<gene>
    <name evidence="2" type="ORF">DI598_14050</name>
</gene>
<dbReference type="EMBL" id="QFOI01000297">
    <property type="protein sequence ID" value="PZP44842.1"/>
    <property type="molecule type" value="Genomic_DNA"/>
</dbReference>
<proteinExistence type="predicted"/>
<feature type="domain" description="Terminase ATPase subunit N-terminal" evidence="1">
    <location>
        <begin position="15"/>
        <end position="54"/>
    </location>
</feature>
<sequence length="111" mass="13752">MSVMKKTEQQLDQAKTRAKKLFQKGELNQKEIAQELDISENTMNRWVRKYNWRKHKEREFYESDNYLFSFLRYLREEQPDTYSEMLATFGAFVDRKKNMMRQKSYHDAFFR</sequence>
<evidence type="ECO:0000313" key="2">
    <source>
        <dbReference type="EMBL" id="PZP44842.1"/>
    </source>
</evidence>
<comment type="caution">
    <text evidence="2">The sequence shown here is derived from an EMBL/GenBank/DDBJ whole genome shotgun (WGS) entry which is preliminary data.</text>
</comment>
<reference evidence="2 3" key="1">
    <citation type="submission" date="2017-11" db="EMBL/GenBank/DDBJ databases">
        <title>Infants hospitalized years apart are colonized by the same room-sourced microbial strains.</title>
        <authorList>
            <person name="Brooks B."/>
            <person name="Olm M.R."/>
            <person name="Firek B.A."/>
            <person name="Baker R."/>
            <person name="Thomas B.C."/>
            <person name="Morowitz M.J."/>
            <person name="Banfield J.F."/>
        </authorList>
    </citation>
    <scope>NUCLEOTIDE SEQUENCE [LARGE SCALE GENOMIC DNA]</scope>
    <source>
        <strain evidence="2">S2_009_000_R2_76</strain>
    </source>
</reference>
<protein>
    <recommendedName>
        <fullName evidence="1">Terminase ATPase subunit N-terminal domain-containing protein</fullName>
    </recommendedName>
</protein>
<evidence type="ECO:0000259" key="1">
    <source>
        <dbReference type="Pfam" id="PF06056"/>
    </source>
</evidence>
<dbReference type="Gene3D" id="1.10.10.60">
    <property type="entry name" value="Homeodomain-like"/>
    <property type="match status" value="1"/>
</dbReference>